<keyword evidence="9" id="KW-1185">Reference proteome</keyword>
<evidence type="ECO:0000256" key="2">
    <source>
        <dbReference type="ARBA" id="ARBA00022603"/>
    </source>
</evidence>
<dbReference type="Pfam" id="PF02353">
    <property type="entry name" value="CMAS"/>
    <property type="match status" value="1"/>
</dbReference>
<dbReference type="PANTHER" id="PTHR43667">
    <property type="entry name" value="CYCLOPROPANE-FATTY-ACYL-PHOSPHOLIPID SYNTHASE"/>
    <property type="match status" value="1"/>
</dbReference>
<dbReference type="EMBL" id="BMXR01000007">
    <property type="protein sequence ID" value="GGX59418.1"/>
    <property type="molecule type" value="Genomic_DNA"/>
</dbReference>
<reference evidence="8" key="2">
    <citation type="submission" date="2020-09" db="EMBL/GenBank/DDBJ databases">
        <authorList>
            <person name="Sun Q."/>
            <person name="Kim S."/>
        </authorList>
    </citation>
    <scope>NUCLEOTIDE SEQUENCE</scope>
    <source>
        <strain evidence="8">KCTC 22169</strain>
    </source>
</reference>
<dbReference type="PIRSF" id="PIRSF003085">
    <property type="entry name" value="CMAS"/>
    <property type="match status" value="1"/>
</dbReference>
<dbReference type="PANTHER" id="PTHR43667:SF1">
    <property type="entry name" value="CYCLOPROPANE-FATTY-ACYL-PHOSPHOLIPID SYNTHASE"/>
    <property type="match status" value="1"/>
</dbReference>
<dbReference type="Gene3D" id="3.40.50.150">
    <property type="entry name" value="Vaccinia Virus protein VP39"/>
    <property type="match status" value="1"/>
</dbReference>
<evidence type="ECO:0000256" key="5">
    <source>
        <dbReference type="ARBA" id="ARBA00023098"/>
    </source>
</evidence>
<proteinExistence type="inferred from homology"/>
<evidence type="ECO:0000313" key="8">
    <source>
        <dbReference type="EMBL" id="GGX59418.1"/>
    </source>
</evidence>
<dbReference type="AlphaFoldDB" id="A0A918KEL0"/>
<evidence type="ECO:0000256" key="7">
    <source>
        <dbReference type="SAM" id="MobiDB-lite"/>
    </source>
</evidence>
<dbReference type="RefSeq" id="WP_189609950.1">
    <property type="nucleotide sequence ID" value="NZ_BMXR01000007.1"/>
</dbReference>
<dbReference type="CDD" id="cd02440">
    <property type="entry name" value="AdoMet_MTases"/>
    <property type="match status" value="1"/>
</dbReference>
<feature type="compositionally biased region" description="Polar residues" evidence="7">
    <location>
        <begin position="12"/>
        <end position="25"/>
    </location>
</feature>
<feature type="region of interest" description="Disordered" evidence="7">
    <location>
        <begin position="1"/>
        <end position="35"/>
    </location>
</feature>
<dbReference type="SUPFAM" id="SSF53335">
    <property type="entry name" value="S-adenosyl-L-methionine-dependent methyltransferases"/>
    <property type="match status" value="1"/>
</dbReference>
<evidence type="ECO:0000313" key="9">
    <source>
        <dbReference type="Proteomes" id="UP000626148"/>
    </source>
</evidence>
<dbReference type="GO" id="GO:0032259">
    <property type="term" value="P:methylation"/>
    <property type="evidence" value="ECO:0007669"/>
    <property type="project" value="UniProtKB-KW"/>
</dbReference>
<evidence type="ECO:0000256" key="1">
    <source>
        <dbReference type="ARBA" id="ARBA00010815"/>
    </source>
</evidence>
<dbReference type="NCBIfam" id="NF008686">
    <property type="entry name" value="PRK11705.1"/>
    <property type="match status" value="1"/>
</dbReference>
<dbReference type="GO" id="GO:0008168">
    <property type="term" value="F:methyltransferase activity"/>
    <property type="evidence" value="ECO:0007669"/>
    <property type="project" value="UniProtKB-KW"/>
</dbReference>
<dbReference type="InterPro" id="IPR050723">
    <property type="entry name" value="CFA/CMAS"/>
</dbReference>
<accession>A0A918KEL0</accession>
<dbReference type="Proteomes" id="UP000626148">
    <property type="component" value="Unassembled WGS sequence"/>
</dbReference>
<keyword evidence="4" id="KW-0949">S-adenosyl-L-methionine</keyword>
<dbReference type="GO" id="GO:0008610">
    <property type="term" value="P:lipid biosynthetic process"/>
    <property type="evidence" value="ECO:0007669"/>
    <property type="project" value="InterPro"/>
</dbReference>
<comment type="caution">
    <text evidence="8">The sequence shown here is derived from an EMBL/GenBank/DDBJ whole genome shotgun (WGS) entry which is preliminary data.</text>
</comment>
<evidence type="ECO:0000256" key="4">
    <source>
        <dbReference type="ARBA" id="ARBA00022691"/>
    </source>
</evidence>
<keyword evidence="3" id="KW-0808">Transferase</keyword>
<dbReference type="InterPro" id="IPR003333">
    <property type="entry name" value="CMAS"/>
</dbReference>
<comment type="similarity">
    <text evidence="1">Belongs to the CFA/CMAS family.</text>
</comment>
<sequence>MASYTEIKTDSQRSLAHSNRDAWQQRSRRKISPNTNPPDFFVKLLEPADIRLNGDRPWDIRVHNPKLYKRVLRHGSIGFGEAYMEGWWDCDRLDEMFTRLLGAGISQNVSGVMRLKMALGALNYRLFNFQSIKRAFHVGEHHYDIGNDLYRRMLDPLMNYSCGYWAEADSLDDAQIAKLDLACRKLKLEPGMKLLDIGCGWGAMALHAARHYGVEVTGVTVSREQKKWADELTKDLPVDIELMDYRSLTGQYDRIVSIGMFEHVGVKNYRTYFRKAADLLTDDGLFLLHTIGDERRSHAPEPFIHKYIFPNGKIPSRREINDTSFGLLRLEDWHNFGPDYDRTLMAWANNAQAAWPELGDRYDTRFRRMWMYYLHSCAGFFRSRKGQLWQLVFSKPDNRNEYRSLR</sequence>
<organism evidence="8 9">
    <name type="scientific">Saccharospirillum salsuginis</name>
    <dbReference type="NCBI Taxonomy" id="418750"/>
    <lineage>
        <taxon>Bacteria</taxon>
        <taxon>Pseudomonadati</taxon>
        <taxon>Pseudomonadota</taxon>
        <taxon>Gammaproteobacteria</taxon>
        <taxon>Oceanospirillales</taxon>
        <taxon>Saccharospirillaceae</taxon>
        <taxon>Saccharospirillum</taxon>
    </lineage>
</organism>
<dbReference type="InterPro" id="IPR029063">
    <property type="entry name" value="SAM-dependent_MTases_sf"/>
</dbReference>
<feature type="active site" evidence="6">
    <location>
        <position position="377"/>
    </location>
</feature>
<evidence type="ECO:0000256" key="3">
    <source>
        <dbReference type="ARBA" id="ARBA00022679"/>
    </source>
</evidence>
<keyword evidence="5" id="KW-0443">Lipid metabolism</keyword>
<reference evidence="8" key="1">
    <citation type="journal article" date="2014" name="Int. J. Syst. Evol. Microbiol.">
        <title>Complete genome sequence of Corynebacterium casei LMG S-19264T (=DSM 44701T), isolated from a smear-ripened cheese.</title>
        <authorList>
            <consortium name="US DOE Joint Genome Institute (JGI-PGF)"/>
            <person name="Walter F."/>
            <person name="Albersmeier A."/>
            <person name="Kalinowski J."/>
            <person name="Ruckert C."/>
        </authorList>
    </citation>
    <scope>NUCLEOTIDE SEQUENCE</scope>
    <source>
        <strain evidence="8">KCTC 22169</strain>
    </source>
</reference>
<name>A0A918KEL0_9GAMM</name>
<evidence type="ECO:0000256" key="6">
    <source>
        <dbReference type="PIRSR" id="PIRSR003085-1"/>
    </source>
</evidence>
<keyword evidence="2" id="KW-0489">Methyltransferase</keyword>
<protein>
    <submittedName>
        <fullName evidence="8">Cyclopropane-fatty-acyl-phospholipid synthase</fullName>
    </submittedName>
</protein>
<gene>
    <name evidence="8" type="primary">cfa</name>
    <name evidence="8" type="ORF">GCM10007392_29150</name>
</gene>